<feature type="transmembrane region" description="Helical" evidence="2">
    <location>
        <begin position="419"/>
        <end position="443"/>
    </location>
</feature>
<proteinExistence type="predicted"/>
<feature type="transmembrane region" description="Helical" evidence="2">
    <location>
        <begin position="478"/>
        <end position="502"/>
    </location>
</feature>
<name>A0A812R7K8_9DINO</name>
<evidence type="ECO:0000256" key="2">
    <source>
        <dbReference type="SAM" id="Phobius"/>
    </source>
</evidence>
<sequence>MATLAEAEQEPQALPGEVTEEVGPSEAPQEEVKVVVAPSATPELNSESHQHGGDACDGSKADQELRDTADTRDSGTSVSLHAPAPDQVAVASGACTDVPPAPAAAVGLFHFDTVKGYKPHGKAMGMTLISTFLSLTFIFTITNIDPDSYQPCNNPSAAGCLYLKIFSAGNVSSTTGFFVSVLNGDADLVGLSSSIKDHSWHGEELSSSWSFHTGMRAAVSWMIAIGGDITYQPPALCPNMTVDDMRTFCTTIEMKEGAQNHLLGEGRQVFLLFTTLWCLFTVVHDCLVLEKRRQMAAFTAFAAVFARATAASTAAYWAFGSTSVFISPHKVEDCACFYQMPAVQALFTLVSPVLLLKASYQELLDWLRGVIYGEYLHFQSHRIPHHVEQSSSSWTSGHLMVWKEPILSQARMNPKVYKYIGWSYFLIIAAWEVACFTLIAPLAPSTLVRAEEVIVKFLQSADNQTGYATHWLYTILSWAIYFTPWTCLAWAAQAIYVFHLAYKVWSDEDRTCRTLATVALFCFFAVGSFFGSLWVFITSLSSPPSGLPGRETMVLRAELRAVGQYMGALLLSMAVVFYSSLKSIAAVQGLGDDKTLMTPSGFLGFCDEHPNVVQSVPDLLRLQEVAFMLESRLESAGDGKVEQDEERAEGEMEMAVMAEWSGKVEQIWFRV</sequence>
<dbReference type="Proteomes" id="UP000604046">
    <property type="component" value="Unassembled WGS sequence"/>
</dbReference>
<protein>
    <submittedName>
        <fullName evidence="3">Uncharacterized protein</fullName>
    </submittedName>
</protein>
<comment type="caution">
    <text evidence="3">The sequence shown here is derived from an EMBL/GenBank/DDBJ whole genome shotgun (WGS) entry which is preliminary data.</text>
</comment>
<accession>A0A812R7K8</accession>
<dbReference type="EMBL" id="CAJNDS010002313">
    <property type="protein sequence ID" value="CAE7425942.1"/>
    <property type="molecule type" value="Genomic_DNA"/>
</dbReference>
<organism evidence="3 4">
    <name type="scientific">Symbiodinium natans</name>
    <dbReference type="NCBI Taxonomy" id="878477"/>
    <lineage>
        <taxon>Eukaryota</taxon>
        <taxon>Sar</taxon>
        <taxon>Alveolata</taxon>
        <taxon>Dinophyceae</taxon>
        <taxon>Suessiales</taxon>
        <taxon>Symbiodiniaceae</taxon>
        <taxon>Symbiodinium</taxon>
    </lineage>
</organism>
<feature type="transmembrane region" description="Helical" evidence="2">
    <location>
        <begin position="269"/>
        <end position="289"/>
    </location>
</feature>
<feature type="transmembrane region" description="Helical" evidence="2">
    <location>
        <begin position="514"/>
        <end position="537"/>
    </location>
</feature>
<feature type="transmembrane region" description="Helical" evidence="2">
    <location>
        <begin position="296"/>
        <end position="317"/>
    </location>
</feature>
<keyword evidence="4" id="KW-1185">Reference proteome</keyword>
<evidence type="ECO:0000313" key="4">
    <source>
        <dbReference type="Proteomes" id="UP000604046"/>
    </source>
</evidence>
<feature type="transmembrane region" description="Helical" evidence="2">
    <location>
        <begin position="562"/>
        <end position="581"/>
    </location>
</feature>
<keyword evidence="2" id="KW-0472">Membrane</keyword>
<evidence type="ECO:0000313" key="3">
    <source>
        <dbReference type="EMBL" id="CAE7425942.1"/>
    </source>
</evidence>
<gene>
    <name evidence="3" type="ORF">SNAT2548_LOCUS23176</name>
</gene>
<keyword evidence="2" id="KW-0812">Transmembrane</keyword>
<feature type="transmembrane region" description="Helical" evidence="2">
    <location>
        <begin position="337"/>
        <end position="356"/>
    </location>
</feature>
<reference evidence="3" key="1">
    <citation type="submission" date="2021-02" db="EMBL/GenBank/DDBJ databases">
        <authorList>
            <person name="Dougan E. K."/>
            <person name="Rhodes N."/>
            <person name="Thang M."/>
            <person name="Chan C."/>
        </authorList>
    </citation>
    <scope>NUCLEOTIDE SEQUENCE</scope>
</reference>
<feature type="region of interest" description="Disordered" evidence="1">
    <location>
        <begin position="1"/>
        <end position="80"/>
    </location>
</feature>
<evidence type="ECO:0000256" key="1">
    <source>
        <dbReference type="SAM" id="MobiDB-lite"/>
    </source>
</evidence>
<keyword evidence="2" id="KW-1133">Transmembrane helix</keyword>
<feature type="compositionally biased region" description="Basic and acidic residues" evidence="1">
    <location>
        <begin position="46"/>
        <end position="73"/>
    </location>
</feature>
<dbReference type="AlphaFoldDB" id="A0A812R7K8"/>